<evidence type="ECO:0000256" key="1">
    <source>
        <dbReference type="SAM" id="SignalP"/>
    </source>
</evidence>
<dbReference type="Proteomes" id="UP001174677">
    <property type="component" value="Chromosome 2"/>
</dbReference>
<reference evidence="2" key="1">
    <citation type="journal article" date="2023" name="Plant Biotechnol. J.">
        <title>Chromosome-level wild Hevea brasiliensis genome provides new tools for genomic-assisted breeding and valuable loci to elevate rubber yield.</title>
        <authorList>
            <person name="Cheng H."/>
            <person name="Song X."/>
            <person name="Hu Y."/>
            <person name="Wu T."/>
            <person name="Yang Q."/>
            <person name="An Z."/>
            <person name="Feng S."/>
            <person name="Deng Z."/>
            <person name="Wu W."/>
            <person name="Zeng X."/>
            <person name="Tu M."/>
            <person name="Wang X."/>
            <person name="Huang H."/>
        </authorList>
    </citation>
    <scope>NUCLEOTIDE SEQUENCE</scope>
    <source>
        <strain evidence="2">MT/VB/25A 57/8</strain>
    </source>
</reference>
<keyword evidence="3" id="KW-1185">Reference proteome</keyword>
<organism evidence="2 3">
    <name type="scientific">Hevea brasiliensis</name>
    <name type="common">Para rubber tree</name>
    <name type="synonym">Siphonia brasiliensis</name>
    <dbReference type="NCBI Taxonomy" id="3981"/>
    <lineage>
        <taxon>Eukaryota</taxon>
        <taxon>Viridiplantae</taxon>
        <taxon>Streptophyta</taxon>
        <taxon>Embryophyta</taxon>
        <taxon>Tracheophyta</taxon>
        <taxon>Spermatophyta</taxon>
        <taxon>Magnoliopsida</taxon>
        <taxon>eudicotyledons</taxon>
        <taxon>Gunneridae</taxon>
        <taxon>Pentapetalae</taxon>
        <taxon>rosids</taxon>
        <taxon>fabids</taxon>
        <taxon>Malpighiales</taxon>
        <taxon>Euphorbiaceae</taxon>
        <taxon>Crotonoideae</taxon>
        <taxon>Micrandreae</taxon>
        <taxon>Hevea</taxon>
    </lineage>
</organism>
<evidence type="ECO:0000313" key="2">
    <source>
        <dbReference type="EMBL" id="KAJ9187358.1"/>
    </source>
</evidence>
<evidence type="ECO:0000313" key="3">
    <source>
        <dbReference type="Proteomes" id="UP001174677"/>
    </source>
</evidence>
<gene>
    <name evidence="2" type="ORF">P3X46_002821</name>
</gene>
<evidence type="ECO:0008006" key="4">
    <source>
        <dbReference type="Google" id="ProtNLM"/>
    </source>
</evidence>
<sequence>MKPCSKSLHIIIFLNLCFSFFYLKDSFCADNISYVPIENIALDCGSYGLQMLSFHGRNWTGDVRSKFVAFNRHTNSTVSTASSMDPGVPQVPCKTARLFYSEFTYIFNVTPGPKFVRLYFYPYSYSGLEYSKEFSLSYLWSPYSPFQLQCFSSCQLQ</sequence>
<feature type="chain" id="PRO_5045829470" description="Malectin-like domain-containing protein" evidence="1">
    <location>
        <begin position="20"/>
        <end position="157"/>
    </location>
</feature>
<accession>A0ABQ9N7N7</accession>
<protein>
    <recommendedName>
        <fullName evidence="4">Malectin-like domain-containing protein</fullName>
    </recommendedName>
</protein>
<name>A0ABQ9N7N7_HEVBR</name>
<feature type="signal peptide" evidence="1">
    <location>
        <begin position="1"/>
        <end position="19"/>
    </location>
</feature>
<comment type="caution">
    <text evidence="2">The sequence shown here is derived from an EMBL/GenBank/DDBJ whole genome shotgun (WGS) entry which is preliminary data.</text>
</comment>
<dbReference type="InterPro" id="IPR045272">
    <property type="entry name" value="ANXUR1/2-like"/>
</dbReference>
<dbReference type="PANTHER" id="PTHR34590:SF5">
    <property type="entry name" value="OS04G0586500 PROTEIN"/>
    <property type="match status" value="1"/>
</dbReference>
<keyword evidence="1" id="KW-0732">Signal</keyword>
<proteinExistence type="predicted"/>
<dbReference type="EMBL" id="JARPOI010000002">
    <property type="protein sequence ID" value="KAJ9187358.1"/>
    <property type="molecule type" value="Genomic_DNA"/>
</dbReference>
<dbReference type="Gene3D" id="2.60.120.430">
    <property type="entry name" value="Galactose-binding lectin"/>
    <property type="match status" value="1"/>
</dbReference>
<dbReference type="PANTHER" id="PTHR34590">
    <property type="entry name" value="OS03G0124300 PROTEIN-RELATED"/>
    <property type="match status" value="1"/>
</dbReference>